<accession>A0A6S7FUS2</accession>
<keyword evidence="3" id="KW-1185">Reference proteome</keyword>
<gene>
    <name evidence="2" type="ORF">PACLA_8A043694</name>
</gene>
<protein>
    <submittedName>
        <fullName evidence="2">Uncharacterized protein</fullName>
    </submittedName>
</protein>
<dbReference type="Proteomes" id="UP001152795">
    <property type="component" value="Unassembled WGS sequence"/>
</dbReference>
<feature type="compositionally biased region" description="Acidic residues" evidence="1">
    <location>
        <begin position="12"/>
        <end position="37"/>
    </location>
</feature>
<dbReference type="EMBL" id="CACRXK020000081">
    <property type="protein sequence ID" value="CAB3977951.1"/>
    <property type="molecule type" value="Genomic_DNA"/>
</dbReference>
<organism evidence="2 3">
    <name type="scientific">Paramuricea clavata</name>
    <name type="common">Red gorgonian</name>
    <name type="synonym">Violescent sea-whip</name>
    <dbReference type="NCBI Taxonomy" id="317549"/>
    <lineage>
        <taxon>Eukaryota</taxon>
        <taxon>Metazoa</taxon>
        <taxon>Cnidaria</taxon>
        <taxon>Anthozoa</taxon>
        <taxon>Octocorallia</taxon>
        <taxon>Malacalcyonacea</taxon>
        <taxon>Plexauridae</taxon>
        <taxon>Paramuricea</taxon>
    </lineage>
</organism>
<evidence type="ECO:0000313" key="3">
    <source>
        <dbReference type="Proteomes" id="UP001152795"/>
    </source>
</evidence>
<comment type="caution">
    <text evidence="2">The sequence shown here is derived from an EMBL/GenBank/DDBJ whole genome shotgun (WGS) entry which is preliminary data.</text>
</comment>
<evidence type="ECO:0000313" key="2">
    <source>
        <dbReference type="EMBL" id="CAB3977951.1"/>
    </source>
</evidence>
<reference evidence="2" key="1">
    <citation type="submission" date="2020-04" db="EMBL/GenBank/DDBJ databases">
        <authorList>
            <person name="Alioto T."/>
            <person name="Alioto T."/>
            <person name="Gomez Garrido J."/>
        </authorList>
    </citation>
    <scope>NUCLEOTIDE SEQUENCE</scope>
    <source>
        <strain evidence="2">A484AB</strain>
    </source>
</reference>
<dbReference type="AlphaFoldDB" id="A0A6S7FUS2"/>
<feature type="region of interest" description="Disordered" evidence="1">
    <location>
        <begin position="1"/>
        <end position="38"/>
    </location>
</feature>
<evidence type="ECO:0000256" key="1">
    <source>
        <dbReference type="SAM" id="MobiDB-lite"/>
    </source>
</evidence>
<feature type="compositionally biased region" description="Basic and acidic residues" evidence="1">
    <location>
        <begin position="1"/>
        <end position="11"/>
    </location>
</feature>
<proteinExistence type="predicted"/>
<name>A0A6S7FUS2_PARCT</name>
<sequence>MAEAEYNKLFDEGEEENVEENEPEIVEDEITENELPENVEVVGYNDGDDEEINNAENTQSINPNAENTEYVENIVYDDDDNADELDEEALRTFMLQLFQLQKQNIVKKKESCLIPSKIDVDVSPGDRNVMEYIINKHCPAKDKRFTLVEDMCIHGYIRKAVQQLD</sequence>